<proteinExistence type="inferred from homology"/>
<dbReference type="GO" id="GO:0016491">
    <property type="term" value="F:oxidoreductase activity"/>
    <property type="evidence" value="ECO:0007669"/>
    <property type="project" value="UniProtKB-KW"/>
</dbReference>
<evidence type="ECO:0000256" key="1">
    <source>
        <dbReference type="ARBA" id="ARBA00010928"/>
    </source>
</evidence>
<evidence type="ECO:0000256" key="2">
    <source>
        <dbReference type="ARBA" id="ARBA00023002"/>
    </source>
</evidence>
<dbReference type="InterPro" id="IPR055170">
    <property type="entry name" value="GFO_IDH_MocA-like_dom"/>
</dbReference>
<name>A0A2A5RY22_9LACT</name>
<dbReference type="STRING" id="1348632.GCA_001591745_01370"/>
<gene>
    <name evidence="5" type="ORF">RU87_GL000311</name>
</gene>
<comment type="similarity">
    <text evidence="1">Belongs to the Gfo/Idh/MocA family.</text>
</comment>
<dbReference type="InterPro" id="IPR036291">
    <property type="entry name" value="NAD(P)-bd_dom_sf"/>
</dbReference>
<keyword evidence="2" id="KW-0560">Oxidoreductase</keyword>
<dbReference type="InterPro" id="IPR050984">
    <property type="entry name" value="Gfo/Idh/MocA_domain"/>
</dbReference>
<dbReference type="PANTHER" id="PTHR22604">
    <property type="entry name" value="OXIDOREDUCTASES"/>
    <property type="match status" value="1"/>
</dbReference>
<evidence type="ECO:0000313" key="6">
    <source>
        <dbReference type="Proteomes" id="UP000242246"/>
    </source>
</evidence>
<dbReference type="Gene3D" id="3.30.360.10">
    <property type="entry name" value="Dihydrodipicolinate Reductase, domain 2"/>
    <property type="match status" value="1"/>
</dbReference>
<evidence type="ECO:0000259" key="3">
    <source>
        <dbReference type="Pfam" id="PF01408"/>
    </source>
</evidence>
<dbReference type="Pfam" id="PF22725">
    <property type="entry name" value="GFO_IDH_MocA_C3"/>
    <property type="match status" value="1"/>
</dbReference>
<dbReference type="SUPFAM" id="SSF55347">
    <property type="entry name" value="Glyceraldehyde-3-phosphate dehydrogenase-like, C-terminal domain"/>
    <property type="match status" value="1"/>
</dbReference>
<dbReference type="SUPFAM" id="SSF51735">
    <property type="entry name" value="NAD(P)-binding Rossmann-fold domains"/>
    <property type="match status" value="1"/>
</dbReference>
<sequence>MDIMTTYNWGIIGTGWIAGEMAQTLTDEKGEIYGVTTRRTEELEQFAKQYPVKHQFASVADLLADEAVDIVYVATPHHLHAKLIRQALEAGKHVVSEKAITINSDELTSLAALARQKNLILMEAMTVLHMPIWQYLKKSVDDGLVGNVKMIQINFGSHKAYDVTNRFFNPELAGGALLDIGGYALSVARLFMKSQPNQLLTTVNYFETGVDEESVIVLKNKEGEMASITLTMQAKQPKRALISGDKGYIEVYDYPRGDKAVFVETATGQKTEIAKGSSAKALAYEVADVKRFIDNQDLDGALAYTIDVMNLMTAVRKEWGFYYPSEKE</sequence>
<dbReference type="EMBL" id="JXJX01000010">
    <property type="protein sequence ID" value="PCS06115.1"/>
    <property type="molecule type" value="Genomic_DNA"/>
</dbReference>
<comment type="caution">
    <text evidence="5">The sequence shown here is derived from an EMBL/GenBank/DDBJ whole genome shotgun (WGS) entry which is preliminary data.</text>
</comment>
<keyword evidence="6" id="KW-1185">Reference proteome</keyword>
<protein>
    <submittedName>
        <fullName evidence="5">Oxidoreductase</fullName>
    </submittedName>
</protein>
<dbReference type="Gene3D" id="3.40.50.720">
    <property type="entry name" value="NAD(P)-binding Rossmann-like Domain"/>
    <property type="match status" value="1"/>
</dbReference>
<dbReference type="GO" id="GO:0000166">
    <property type="term" value="F:nucleotide binding"/>
    <property type="evidence" value="ECO:0007669"/>
    <property type="project" value="InterPro"/>
</dbReference>
<accession>A0A2A5RY22</accession>
<dbReference type="Proteomes" id="UP000242246">
    <property type="component" value="Unassembled WGS sequence"/>
</dbReference>
<reference evidence="5 6" key="1">
    <citation type="submission" date="2014-12" db="EMBL/GenBank/DDBJ databases">
        <title>Draft genome sequences of 10 type strains of Lactococcus.</title>
        <authorList>
            <person name="Sun Z."/>
            <person name="Zhong Z."/>
            <person name="Liu W."/>
            <person name="Zhang W."/>
            <person name="Zhang H."/>
        </authorList>
    </citation>
    <scope>NUCLEOTIDE SEQUENCE [LARGE SCALE GENOMIC DNA]</scope>
    <source>
        <strain evidence="5 6">DSM 20686</strain>
    </source>
</reference>
<organism evidence="5 6">
    <name type="scientific">Pseudolactococcus plantarum</name>
    <dbReference type="NCBI Taxonomy" id="1365"/>
    <lineage>
        <taxon>Bacteria</taxon>
        <taxon>Bacillati</taxon>
        <taxon>Bacillota</taxon>
        <taxon>Bacilli</taxon>
        <taxon>Lactobacillales</taxon>
        <taxon>Streptococcaceae</taxon>
        <taxon>Pseudolactococcus</taxon>
    </lineage>
</organism>
<dbReference type="Pfam" id="PF01408">
    <property type="entry name" value="GFO_IDH_MocA"/>
    <property type="match status" value="1"/>
</dbReference>
<dbReference type="PANTHER" id="PTHR22604:SF105">
    <property type="entry name" value="TRANS-1,2-DIHYDROBENZENE-1,2-DIOL DEHYDROGENASE"/>
    <property type="match status" value="1"/>
</dbReference>
<evidence type="ECO:0000259" key="4">
    <source>
        <dbReference type="Pfam" id="PF22725"/>
    </source>
</evidence>
<dbReference type="AlphaFoldDB" id="A0A2A5RY22"/>
<feature type="domain" description="Gfo/Idh/MocA-like oxidoreductase N-terminal" evidence="3">
    <location>
        <begin position="8"/>
        <end position="123"/>
    </location>
</feature>
<dbReference type="InterPro" id="IPR000683">
    <property type="entry name" value="Gfo/Idh/MocA-like_OxRdtase_N"/>
</dbReference>
<feature type="domain" description="GFO/IDH/MocA-like oxidoreductase" evidence="4">
    <location>
        <begin position="133"/>
        <end position="250"/>
    </location>
</feature>
<evidence type="ECO:0000313" key="5">
    <source>
        <dbReference type="EMBL" id="PCS06115.1"/>
    </source>
</evidence>